<evidence type="ECO:0000256" key="3">
    <source>
        <dbReference type="ARBA" id="ARBA00022679"/>
    </source>
</evidence>
<dbReference type="InterPro" id="IPR015824">
    <property type="entry name" value="Phosphoglycerate_kinase_N"/>
</dbReference>
<name>A0A5C7J3Q7_9BACT</name>
<keyword evidence="7" id="KW-0963">Cytoplasm</keyword>
<evidence type="ECO:0000256" key="1">
    <source>
        <dbReference type="ARBA" id="ARBA00000642"/>
    </source>
</evidence>
<dbReference type="GO" id="GO:0005829">
    <property type="term" value="C:cytosol"/>
    <property type="evidence" value="ECO:0007669"/>
    <property type="project" value="TreeGrafter"/>
</dbReference>
<evidence type="ECO:0000256" key="7">
    <source>
        <dbReference type="HAMAP-Rule" id="MF_00145"/>
    </source>
</evidence>
<proteinExistence type="inferred from homology"/>
<keyword evidence="4 7" id="KW-0547">Nucleotide-binding</keyword>
<feature type="binding site" evidence="7">
    <location>
        <position position="148"/>
    </location>
    <ligand>
        <name>substrate</name>
    </ligand>
</feature>
<keyword evidence="7" id="KW-0324">Glycolysis</keyword>
<dbReference type="EC" id="2.7.2.3" evidence="2 7"/>
<evidence type="ECO:0000256" key="5">
    <source>
        <dbReference type="ARBA" id="ARBA00022777"/>
    </source>
</evidence>
<dbReference type="AlphaFoldDB" id="A0A5C7J3Q7"/>
<accession>A0A5C7J3Q7</accession>
<evidence type="ECO:0000256" key="4">
    <source>
        <dbReference type="ARBA" id="ARBA00022741"/>
    </source>
</evidence>
<protein>
    <recommendedName>
        <fullName evidence="2 7">Phosphoglycerate kinase</fullName>
        <ecNumber evidence="2 7">2.7.2.3</ecNumber>
    </recommendedName>
</protein>
<dbReference type="EMBL" id="SSDS01000084">
    <property type="protein sequence ID" value="TXG76110.1"/>
    <property type="molecule type" value="Genomic_DNA"/>
</dbReference>
<evidence type="ECO:0000256" key="9">
    <source>
        <dbReference type="RuleBase" id="RU000532"/>
    </source>
</evidence>
<reference evidence="10 11" key="1">
    <citation type="submission" date="2018-09" db="EMBL/GenBank/DDBJ databases">
        <title>Metagenome Assembled Genomes from an Advanced Water Purification Facility.</title>
        <authorList>
            <person name="Stamps B.W."/>
            <person name="Spear J.R."/>
        </authorList>
    </citation>
    <scope>NUCLEOTIDE SEQUENCE [LARGE SCALE GENOMIC DNA]</scope>
    <source>
        <strain evidence="10">Bin_63_2</strain>
    </source>
</reference>
<evidence type="ECO:0000256" key="2">
    <source>
        <dbReference type="ARBA" id="ARBA00013061"/>
    </source>
</evidence>
<feature type="binding site" evidence="7 8">
    <location>
        <position position="302"/>
    </location>
    <ligand>
        <name>ATP</name>
        <dbReference type="ChEBI" id="CHEBI:30616"/>
    </ligand>
</feature>
<comment type="catalytic activity">
    <reaction evidence="1 7 9">
        <text>(2R)-3-phosphoglycerate + ATP = (2R)-3-phospho-glyceroyl phosphate + ADP</text>
        <dbReference type="Rhea" id="RHEA:14801"/>
        <dbReference type="ChEBI" id="CHEBI:30616"/>
        <dbReference type="ChEBI" id="CHEBI:57604"/>
        <dbReference type="ChEBI" id="CHEBI:58272"/>
        <dbReference type="ChEBI" id="CHEBI:456216"/>
        <dbReference type="EC" id="2.7.2.3"/>
    </reaction>
</comment>
<comment type="similarity">
    <text evidence="7 9">Belongs to the phosphoglycerate kinase family.</text>
</comment>
<dbReference type="Pfam" id="PF00162">
    <property type="entry name" value="PGK"/>
    <property type="match status" value="1"/>
</dbReference>
<evidence type="ECO:0000256" key="6">
    <source>
        <dbReference type="ARBA" id="ARBA00022840"/>
    </source>
</evidence>
<dbReference type="PANTHER" id="PTHR11406:SF23">
    <property type="entry name" value="PHOSPHOGLYCERATE KINASE 1, CHLOROPLASTIC-RELATED"/>
    <property type="match status" value="1"/>
</dbReference>
<gene>
    <name evidence="7" type="primary">pgk</name>
    <name evidence="10" type="ORF">E6Q11_05345</name>
</gene>
<dbReference type="GO" id="GO:0004618">
    <property type="term" value="F:phosphoglycerate kinase activity"/>
    <property type="evidence" value="ECO:0007669"/>
    <property type="project" value="UniProtKB-UniRule"/>
</dbReference>
<evidence type="ECO:0000256" key="8">
    <source>
        <dbReference type="PIRSR" id="PIRSR000724-2"/>
    </source>
</evidence>
<organism evidence="10 11">
    <name type="scientific">Candidatus Dojkabacteria bacterium</name>
    <dbReference type="NCBI Taxonomy" id="2099670"/>
    <lineage>
        <taxon>Bacteria</taxon>
        <taxon>Candidatus Dojkabacteria</taxon>
    </lineage>
</organism>
<comment type="subunit">
    <text evidence="7">Monomer.</text>
</comment>
<comment type="caution">
    <text evidence="7">Lacks conserved residue(s) required for the propagation of feature annotation.</text>
</comment>
<dbReference type="GO" id="GO:0005524">
    <property type="term" value="F:ATP binding"/>
    <property type="evidence" value="ECO:0007669"/>
    <property type="project" value="UniProtKB-KW"/>
</dbReference>
<keyword evidence="6 7" id="KW-0067">ATP-binding</keyword>
<dbReference type="HAMAP" id="MF_00145">
    <property type="entry name" value="Phosphoglyc_kinase"/>
    <property type="match status" value="1"/>
</dbReference>
<dbReference type="Proteomes" id="UP000321026">
    <property type="component" value="Unassembled WGS sequence"/>
</dbReference>
<comment type="subcellular location">
    <subcellularLocation>
        <location evidence="7">Cytoplasm</location>
    </subcellularLocation>
</comment>
<feature type="binding site" evidence="7">
    <location>
        <begin position="19"/>
        <end position="21"/>
    </location>
    <ligand>
        <name>substrate</name>
    </ligand>
</feature>
<dbReference type="SUPFAM" id="SSF53748">
    <property type="entry name" value="Phosphoglycerate kinase"/>
    <property type="match status" value="1"/>
</dbReference>
<comment type="caution">
    <text evidence="10">The sequence shown here is derived from an EMBL/GenBank/DDBJ whole genome shotgun (WGS) entry which is preliminary data.</text>
</comment>
<dbReference type="PIRSF" id="PIRSF000724">
    <property type="entry name" value="Pgk"/>
    <property type="match status" value="1"/>
</dbReference>
<evidence type="ECO:0000313" key="10">
    <source>
        <dbReference type="EMBL" id="TXG76110.1"/>
    </source>
</evidence>
<keyword evidence="3 7" id="KW-0808">Transferase</keyword>
<dbReference type="GO" id="GO:0006094">
    <property type="term" value="P:gluconeogenesis"/>
    <property type="evidence" value="ECO:0007669"/>
    <property type="project" value="TreeGrafter"/>
</dbReference>
<dbReference type="UniPathway" id="UPA00109">
    <property type="reaction ID" value="UER00185"/>
</dbReference>
<keyword evidence="5 7" id="KW-0418">Kinase</keyword>
<dbReference type="InterPro" id="IPR001576">
    <property type="entry name" value="Phosphoglycerate_kinase"/>
</dbReference>
<feature type="binding site" evidence="7">
    <location>
        <position position="115"/>
    </location>
    <ligand>
        <name>substrate</name>
    </ligand>
</feature>
<dbReference type="InterPro" id="IPR036043">
    <property type="entry name" value="Phosphoglycerate_kinase_sf"/>
</dbReference>
<evidence type="ECO:0000313" key="11">
    <source>
        <dbReference type="Proteomes" id="UP000321026"/>
    </source>
</evidence>
<sequence length="376" mass="41633">MQSLVSSNIQNKRVIFRVDYNVPINSKGIVENDARIMASKPSLDYLLSHANKVIIITYLGRPEKYDPSFSLKPVAKKLQELYPDYNVILVDNFINDDSSLINQKEKEIILLENIRFYPEEQKNNEDYIKKIAGYADVFVNDAFSMSHRNEATITGLPRYLPSYAGFLLEKEVTVLKKALEGKGKPRITVLGGAKVSTKIQLIERFIDVSDYVLLGGALANTFLATQGQKMGASLYEKNFVQMAGQLISKAKQSSCTLLLPTDFITNKEGAILDIGTKTIEQYTNIIAKAHTIIWNGTMGYYEDPNYRAGSDAIFSAIAANHRALSIIGGGDTLAILQNKQKDQLNRISHISTGGGAMLELIENGTLPGIEALTTVR</sequence>
<feature type="binding site" evidence="7 8">
    <location>
        <position position="198"/>
    </location>
    <ligand>
        <name>ATP</name>
        <dbReference type="ChEBI" id="CHEBI:30616"/>
    </ligand>
</feature>
<dbReference type="PANTHER" id="PTHR11406">
    <property type="entry name" value="PHOSPHOGLYCERATE KINASE"/>
    <property type="match status" value="1"/>
</dbReference>
<comment type="pathway">
    <text evidence="7">Carbohydrate degradation; glycolysis; pyruvate from D-glyceraldehyde 3-phosphate: step 2/5.</text>
</comment>
<dbReference type="PRINTS" id="PR00477">
    <property type="entry name" value="PHGLYCKINASE"/>
</dbReference>
<dbReference type="Gene3D" id="3.40.50.1260">
    <property type="entry name" value="Phosphoglycerate kinase, N-terminal domain"/>
    <property type="match status" value="2"/>
</dbReference>
<dbReference type="GO" id="GO:0006096">
    <property type="term" value="P:glycolytic process"/>
    <property type="evidence" value="ECO:0007669"/>
    <property type="project" value="UniProtKB-UniRule"/>
</dbReference>
<feature type="binding site" evidence="7 8">
    <location>
        <begin position="329"/>
        <end position="332"/>
    </location>
    <ligand>
        <name>ATP</name>
        <dbReference type="ChEBI" id="CHEBI:30616"/>
    </ligand>
</feature>
<feature type="binding site" evidence="7">
    <location>
        <position position="35"/>
    </location>
    <ligand>
        <name>substrate</name>
    </ligand>
</feature>
<dbReference type="GO" id="GO:0043531">
    <property type="term" value="F:ADP binding"/>
    <property type="evidence" value="ECO:0007669"/>
    <property type="project" value="TreeGrafter"/>
</dbReference>